<feature type="transmembrane region" description="Helical" evidence="7">
    <location>
        <begin position="470"/>
        <end position="487"/>
    </location>
</feature>
<feature type="transmembrane region" description="Helical" evidence="7">
    <location>
        <begin position="323"/>
        <end position="341"/>
    </location>
</feature>
<organism evidence="9 10">
    <name type="scientific">[Candida] railenensis</name>
    <dbReference type="NCBI Taxonomy" id="45579"/>
    <lineage>
        <taxon>Eukaryota</taxon>
        <taxon>Fungi</taxon>
        <taxon>Dikarya</taxon>
        <taxon>Ascomycota</taxon>
        <taxon>Saccharomycotina</taxon>
        <taxon>Pichiomycetes</taxon>
        <taxon>Debaryomycetaceae</taxon>
        <taxon>Kurtzmaniella</taxon>
    </lineage>
</organism>
<evidence type="ECO:0000256" key="2">
    <source>
        <dbReference type="ARBA" id="ARBA00008066"/>
    </source>
</evidence>
<feature type="transmembrane region" description="Helical" evidence="7">
    <location>
        <begin position="353"/>
        <end position="376"/>
    </location>
</feature>
<evidence type="ECO:0000259" key="8">
    <source>
        <dbReference type="Pfam" id="PF01490"/>
    </source>
</evidence>
<dbReference type="Pfam" id="PF01490">
    <property type="entry name" value="Aa_trans"/>
    <property type="match status" value="1"/>
</dbReference>
<proteinExistence type="inferred from homology"/>
<dbReference type="OrthoDB" id="40134at2759"/>
<name>A0A9P0QUL9_9ASCO</name>
<keyword evidence="3 7" id="KW-0812">Transmembrane</keyword>
<evidence type="ECO:0000256" key="1">
    <source>
        <dbReference type="ARBA" id="ARBA00004141"/>
    </source>
</evidence>
<evidence type="ECO:0000256" key="3">
    <source>
        <dbReference type="ARBA" id="ARBA00022692"/>
    </source>
</evidence>
<evidence type="ECO:0000313" key="10">
    <source>
        <dbReference type="Proteomes" id="UP000837801"/>
    </source>
</evidence>
<comment type="similarity">
    <text evidence="2">Belongs to the amino acid/polyamine transporter 2 family.</text>
</comment>
<feature type="transmembrane region" description="Helical" evidence="7">
    <location>
        <begin position="444"/>
        <end position="464"/>
    </location>
</feature>
<feature type="domain" description="Amino acid transporter transmembrane" evidence="8">
    <location>
        <begin position="125"/>
        <end position="492"/>
    </location>
</feature>
<sequence>MSNLKAITSIGSVVLSENGNVFEKWANEKDSGEDFHHVPLEEFLFEARVQRELEKSEDWGEAAATVPLMELIKVNFFGFTPRNTTPKLSPKEKSSDVVSEQELCSESATDSPPSEVEVANRMARTASWGSVFYLITTDILGPQNAPYAIAQLGYVPGSLLYFLFGIVAAYTGYLLWVQFIALDSHKYPLRSFGDVVGRIYGREARYVVDVFQVVQLIFNVAIIILGNGQGLSQMAKGRSCYTILIFVWAIAGAIVGQIKSLQKFGFLANLAIWINVFIIIVTIVCAAKEPPNYILAQHSGIAIGPVVTKVIKSGAGEVAFTGQLGACMNIIYAYGGAMVFIEFMSEMKRPWDFIKGMACAQTFIFVVYLVFGLLVYHYQGQFVSNPANQGISSYVWQTITNSFSLVSSLIAGGLYGNVGMKVFYVAFIQKLFHTPDLDSKVGRFIWIGLVIIYWAIAFIIAAAIPQFSSLTSLISAICILQFTYTFPPIMQFGLDIQVGALDGDGPYDPIKKITNRVDSWRNLSRWTRGYKKHWFRNTCNLILFLASLATAGLGLYSSGESLAAAYRSGAVTSFTCHSTVA</sequence>
<keyword evidence="5 7" id="KW-0472">Membrane</keyword>
<dbReference type="Proteomes" id="UP000837801">
    <property type="component" value="Unassembled WGS sequence"/>
</dbReference>
<comment type="subcellular location">
    <subcellularLocation>
        <location evidence="1">Membrane</location>
        <topology evidence="1">Multi-pass membrane protein</topology>
    </subcellularLocation>
</comment>
<feature type="transmembrane region" description="Helical" evidence="7">
    <location>
        <begin position="159"/>
        <end position="181"/>
    </location>
</feature>
<evidence type="ECO:0000256" key="4">
    <source>
        <dbReference type="ARBA" id="ARBA00022989"/>
    </source>
</evidence>
<dbReference type="GO" id="GO:0015179">
    <property type="term" value="F:L-amino acid transmembrane transporter activity"/>
    <property type="evidence" value="ECO:0007669"/>
    <property type="project" value="TreeGrafter"/>
</dbReference>
<dbReference type="AlphaFoldDB" id="A0A9P0QUL9"/>
<comment type="caution">
    <text evidence="9">The sequence shown here is derived from an EMBL/GenBank/DDBJ whole genome shotgun (WGS) entry which is preliminary data.</text>
</comment>
<dbReference type="PANTHER" id="PTHR22950:SF461">
    <property type="entry name" value="AMINO ACID TRANSPORTER TRANSMEMBRANE DOMAIN-CONTAINING PROTEIN"/>
    <property type="match status" value="1"/>
</dbReference>
<dbReference type="EMBL" id="CAKXYY010000023">
    <property type="protein sequence ID" value="CAH2355271.1"/>
    <property type="molecule type" value="Genomic_DNA"/>
</dbReference>
<evidence type="ECO:0000256" key="5">
    <source>
        <dbReference type="ARBA" id="ARBA00023136"/>
    </source>
</evidence>
<feature type="transmembrane region" description="Helical" evidence="7">
    <location>
        <begin position="534"/>
        <end position="556"/>
    </location>
</feature>
<feature type="transmembrane region" description="Helical" evidence="7">
    <location>
        <begin position="210"/>
        <end position="228"/>
    </location>
</feature>
<evidence type="ECO:0000313" key="9">
    <source>
        <dbReference type="EMBL" id="CAH2355271.1"/>
    </source>
</evidence>
<feature type="compositionally biased region" description="Polar residues" evidence="6">
    <location>
        <begin position="96"/>
        <end position="112"/>
    </location>
</feature>
<keyword evidence="4 7" id="KW-1133">Transmembrane helix</keyword>
<keyword evidence="10" id="KW-1185">Reference proteome</keyword>
<dbReference type="PANTHER" id="PTHR22950">
    <property type="entry name" value="AMINO ACID TRANSPORTER"/>
    <property type="match status" value="1"/>
</dbReference>
<accession>A0A9P0QUL9</accession>
<feature type="region of interest" description="Disordered" evidence="6">
    <location>
        <begin position="86"/>
        <end position="115"/>
    </location>
</feature>
<evidence type="ECO:0000256" key="6">
    <source>
        <dbReference type="SAM" id="MobiDB-lite"/>
    </source>
</evidence>
<feature type="transmembrane region" description="Helical" evidence="7">
    <location>
        <begin position="240"/>
        <end position="258"/>
    </location>
</feature>
<feature type="transmembrane region" description="Helical" evidence="7">
    <location>
        <begin position="264"/>
        <end position="286"/>
    </location>
</feature>
<gene>
    <name evidence="9" type="ORF">CLIB1423_23S01662</name>
</gene>
<dbReference type="InterPro" id="IPR013057">
    <property type="entry name" value="AA_transpt_TM"/>
</dbReference>
<dbReference type="GO" id="GO:0016020">
    <property type="term" value="C:membrane"/>
    <property type="evidence" value="ECO:0007669"/>
    <property type="project" value="UniProtKB-SubCell"/>
</dbReference>
<evidence type="ECO:0000256" key="7">
    <source>
        <dbReference type="SAM" id="Phobius"/>
    </source>
</evidence>
<feature type="transmembrane region" description="Helical" evidence="7">
    <location>
        <begin position="403"/>
        <end position="424"/>
    </location>
</feature>
<reference evidence="9" key="1">
    <citation type="submission" date="2022-03" db="EMBL/GenBank/DDBJ databases">
        <authorList>
            <person name="Legras J.-L."/>
            <person name="Devillers H."/>
            <person name="Grondin C."/>
        </authorList>
    </citation>
    <scope>NUCLEOTIDE SEQUENCE</scope>
    <source>
        <strain evidence="9">CLIB 1423</strain>
    </source>
</reference>
<protein>
    <recommendedName>
        <fullName evidence="8">Amino acid transporter transmembrane domain-containing protein</fullName>
    </recommendedName>
</protein>